<dbReference type="Pfam" id="PF00440">
    <property type="entry name" value="TetR_N"/>
    <property type="match status" value="1"/>
</dbReference>
<dbReference type="Proteomes" id="UP001252243">
    <property type="component" value="Unassembled WGS sequence"/>
</dbReference>
<organism evidence="6 7">
    <name type="scientific">Arthrobacter ginsengisoli</name>
    <dbReference type="NCBI Taxonomy" id="1356565"/>
    <lineage>
        <taxon>Bacteria</taxon>
        <taxon>Bacillati</taxon>
        <taxon>Actinomycetota</taxon>
        <taxon>Actinomycetes</taxon>
        <taxon>Micrococcales</taxon>
        <taxon>Micrococcaceae</taxon>
        <taxon>Arthrobacter</taxon>
    </lineage>
</organism>
<keyword evidence="2 4" id="KW-0238">DNA-binding</keyword>
<dbReference type="Pfam" id="PF17920">
    <property type="entry name" value="TetR_C_16"/>
    <property type="match status" value="1"/>
</dbReference>
<keyword evidence="1" id="KW-0805">Transcription regulation</keyword>
<evidence type="ECO:0000256" key="3">
    <source>
        <dbReference type="ARBA" id="ARBA00023163"/>
    </source>
</evidence>
<dbReference type="RefSeq" id="WP_310055952.1">
    <property type="nucleotide sequence ID" value="NZ_JAVDVQ010000006.1"/>
</dbReference>
<evidence type="ECO:0000313" key="6">
    <source>
        <dbReference type="EMBL" id="MDR7082554.1"/>
    </source>
</evidence>
<dbReference type="InterPro" id="IPR009057">
    <property type="entry name" value="Homeodomain-like_sf"/>
</dbReference>
<name>A0ABU1UBG7_9MICC</name>
<evidence type="ECO:0000256" key="4">
    <source>
        <dbReference type="PROSITE-ProRule" id="PRU00335"/>
    </source>
</evidence>
<evidence type="ECO:0000259" key="5">
    <source>
        <dbReference type="PROSITE" id="PS50977"/>
    </source>
</evidence>
<keyword evidence="7" id="KW-1185">Reference proteome</keyword>
<dbReference type="SUPFAM" id="SSF46689">
    <property type="entry name" value="Homeodomain-like"/>
    <property type="match status" value="1"/>
</dbReference>
<dbReference type="Gene3D" id="1.10.357.10">
    <property type="entry name" value="Tetracycline Repressor, domain 2"/>
    <property type="match status" value="1"/>
</dbReference>
<sequence>MSSPSHEAILRSASYLFGERGYRAVTVRDIAAKAGVSAALVIKQFRSKEKLFAAVQPDESTLAELDLPTSELGRALVFRVLMRRERGLQEPWATIPFAVLEAPSPDAARADIRERYLAAIAGLIGDRSADRRFASTVITLMIGFGESIRTLGLYDGWNFDDLASHYGAVVQTQIDACMAATLALQRSRVE</sequence>
<dbReference type="PANTHER" id="PTHR30055">
    <property type="entry name" value="HTH-TYPE TRANSCRIPTIONAL REGULATOR RUTR"/>
    <property type="match status" value="1"/>
</dbReference>
<dbReference type="PRINTS" id="PR00455">
    <property type="entry name" value="HTHTETR"/>
</dbReference>
<dbReference type="PROSITE" id="PS50977">
    <property type="entry name" value="HTH_TETR_2"/>
    <property type="match status" value="1"/>
</dbReference>
<dbReference type="InterPro" id="IPR050109">
    <property type="entry name" value="HTH-type_TetR-like_transc_reg"/>
</dbReference>
<evidence type="ECO:0000256" key="2">
    <source>
        <dbReference type="ARBA" id="ARBA00023125"/>
    </source>
</evidence>
<protein>
    <submittedName>
        <fullName evidence="6">AcrR family transcriptional regulator</fullName>
    </submittedName>
</protein>
<feature type="DNA-binding region" description="H-T-H motif" evidence="4">
    <location>
        <begin position="26"/>
        <end position="45"/>
    </location>
</feature>
<keyword evidence="3" id="KW-0804">Transcription</keyword>
<evidence type="ECO:0000313" key="7">
    <source>
        <dbReference type="Proteomes" id="UP001252243"/>
    </source>
</evidence>
<accession>A0ABU1UBG7</accession>
<dbReference type="PANTHER" id="PTHR30055:SF234">
    <property type="entry name" value="HTH-TYPE TRANSCRIPTIONAL REGULATOR BETI"/>
    <property type="match status" value="1"/>
</dbReference>
<comment type="caution">
    <text evidence="6">The sequence shown here is derived from an EMBL/GenBank/DDBJ whole genome shotgun (WGS) entry which is preliminary data.</text>
</comment>
<dbReference type="InterPro" id="IPR041678">
    <property type="entry name" value="TetR_C_16"/>
</dbReference>
<gene>
    <name evidence="6" type="ORF">J2X01_001843</name>
</gene>
<dbReference type="InterPro" id="IPR001647">
    <property type="entry name" value="HTH_TetR"/>
</dbReference>
<feature type="domain" description="HTH tetR-type" evidence="5">
    <location>
        <begin position="3"/>
        <end position="63"/>
    </location>
</feature>
<evidence type="ECO:0000256" key="1">
    <source>
        <dbReference type="ARBA" id="ARBA00023015"/>
    </source>
</evidence>
<reference evidence="6 7" key="1">
    <citation type="submission" date="2023-07" db="EMBL/GenBank/DDBJ databases">
        <title>Sorghum-associated microbial communities from plants grown in Nebraska, USA.</title>
        <authorList>
            <person name="Schachtman D."/>
        </authorList>
    </citation>
    <scope>NUCLEOTIDE SEQUENCE [LARGE SCALE GENOMIC DNA]</scope>
    <source>
        <strain evidence="6 7">BE167</strain>
    </source>
</reference>
<proteinExistence type="predicted"/>
<dbReference type="EMBL" id="JAVDVQ010000006">
    <property type="protein sequence ID" value="MDR7082554.1"/>
    <property type="molecule type" value="Genomic_DNA"/>
</dbReference>